<dbReference type="RefSeq" id="WP_262597894.1">
    <property type="nucleotide sequence ID" value="NZ_CP103300.1"/>
</dbReference>
<accession>A0ABY6GSK0</accession>
<dbReference type="InterPro" id="IPR003439">
    <property type="entry name" value="ABC_transporter-like_ATP-bd"/>
</dbReference>
<organism evidence="4 5">
    <name type="scientific">Endozoicomonas euniceicola</name>
    <dbReference type="NCBI Taxonomy" id="1234143"/>
    <lineage>
        <taxon>Bacteria</taxon>
        <taxon>Pseudomonadati</taxon>
        <taxon>Pseudomonadota</taxon>
        <taxon>Gammaproteobacteria</taxon>
        <taxon>Oceanospirillales</taxon>
        <taxon>Endozoicomonadaceae</taxon>
        <taxon>Endozoicomonas</taxon>
    </lineage>
</organism>
<keyword evidence="1" id="KW-0547">Nucleotide-binding</keyword>
<keyword evidence="2 4" id="KW-0067">ATP-binding</keyword>
<evidence type="ECO:0000259" key="3">
    <source>
        <dbReference type="PROSITE" id="PS50893"/>
    </source>
</evidence>
<dbReference type="GO" id="GO:0005524">
    <property type="term" value="F:ATP binding"/>
    <property type="evidence" value="ECO:0007669"/>
    <property type="project" value="UniProtKB-KW"/>
</dbReference>
<dbReference type="Gene3D" id="3.40.50.300">
    <property type="entry name" value="P-loop containing nucleotide triphosphate hydrolases"/>
    <property type="match status" value="1"/>
</dbReference>
<dbReference type="PANTHER" id="PTHR24220:SF611">
    <property type="entry name" value="ATP-BINDING COMPONENT OF ABC TRANSPORTER-RELATED"/>
    <property type="match status" value="1"/>
</dbReference>
<dbReference type="SUPFAM" id="SSF52540">
    <property type="entry name" value="P-loop containing nucleoside triphosphate hydrolases"/>
    <property type="match status" value="1"/>
</dbReference>
<dbReference type="InterPro" id="IPR015854">
    <property type="entry name" value="ABC_transpr_LolD-like"/>
</dbReference>
<keyword evidence="5" id="KW-1185">Reference proteome</keyword>
<dbReference type="SMART" id="SM00382">
    <property type="entry name" value="AAA"/>
    <property type="match status" value="1"/>
</dbReference>
<dbReference type="InterPro" id="IPR003593">
    <property type="entry name" value="AAA+_ATPase"/>
</dbReference>
<sequence length="237" mass="26679">MNKTLAVDIKDLQVKIKERTCLDIPSLEIEEGETVVLFGENGAGKTTLLKALSGLIPVKASCLEILGQDFLSIPQKKIDQLRADYIGYVFQNLYLIPYLTALENILLPCGFSRKKKENVLKSSISAEYEAYMLMARLKFEDPLRLRHKADQLSKGLQQRVAVARALIGGPKLILADEPTSAMGSYSKKIVYKLLIEYAKEHGSTLICITHNKEADRYFDRQVNMKDINKSAESNPLW</sequence>
<dbReference type="PROSITE" id="PS50893">
    <property type="entry name" value="ABC_TRANSPORTER_2"/>
    <property type="match status" value="1"/>
</dbReference>
<protein>
    <submittedName>
        <fullName evidence="4">ATP-binding cassette domain-containing protein</fullName>
    </submittedName>
</protein>
<gene>
    <name evidence="4" type="ORF">NX720_23335</name>
</gene>
<evidence type="ECO:0000256" key="1">
    <source>
        <dbReference type="ARBA" id="ARBA00022741"/>
    </source>
</evidence>
<evidence type="ECO:0000313" key="5">
    <source>
        <dbReference type="Proteomes" id="UP001163255"/>
    </source>
</evidence>
<dbReference type="InterPro" id="IPR027417">
    <property type="entry name" value="P-loop_NTPase"/>
</dbReference>
<reference evidence="4" key="1">
    <citation type="submission" date="2022-10" db="EMBL/GenBank/DDBJ databases">
        <title>Completed Genome Sequence of two octocoral isolated bacterium, Endozoicomonas euniceicola EF212T and Endozoicomonas gorgoniicola PS125T.</title>
        <authorList>
            <person name="Chiou Y.-J."/>
            <person name="Chen Y.-H."/>
        </authorList>
    </citation>
    <scope>NUCLEOTIDE SEQUENCE</scope>
    <source>
        <strain evidence="4">EF212</strain>
    </source>
</reference>
<evidence type="ECO:0000313" key="4">
    <source>
        <dbReference type="EMBL" id="UYM15726.1"/>
    </source>
</evidence>
<dbReference type="EMBL" id="CP103300">
    <property type="protein sequence ID" value="UYM15726.1"/>
    <property type="molecule type" value="Genomic_DNA"/>
</dbReference>
<feature type="domain" description="ABC transporter" evidence="3">
    <location>
        <begin position="7"/>
        <end position="236"/>
    </location>
</feature>
<evidence type="ECO:0000256" key="2">
    <source>
        <dbReference type="ARBA" id="ARBA00022840"/>
    </source>
</evidence>
<proteinExistence type="predicted"/>
<dbReference type="Proteomes" id="UP001163255">
    <property type="component" value="Chromosome"/>
</dbReference>
<dbReference type="PANTHER" id="PTHR24220">
    <property type="entry name" value="IMPORT ATP-BINDING PROTEIN"/>
    <property type="match status" value="1"/>
</dbReference>
<name>A0ABY6GSK0_9GAMM</name>
<dbReference type="Pfam" id="PF00005">
    <property type="entry name" value="ABC_tran"/>
    <property type="match status" value="1"/>
</dbReference>